<dbReference type="PANTHER" id="PTHR21603:SF18">
    <property type="entry name" value="ANTIGEN KI-67-LIKE PROTEIN"/>
    <property type="match status" value="1"/>
</dbReference>
<feature type="compositionally biased region" description="Polar residues" evidence="7">
    <location>
        <begin position="632"/>
        <end position="642"/>
    </location>
</feature>
<evidence type="ECO:0000313" key="10">
    <source>
        <dbReference type="Proteomes" id="UP000005226"/>
    </source>
</evidence>
<evidence type="ECO:0000256" key="7">
    <source>
        <dbReference type="SAM" id="MobiDB-lite"/>
    </source>
</evidence>
<reference evidence="9" key="3">
    <citation type="submission" date="2025-09" db="UniProtKB">
        <authorList>
            <consortium name="Ensembl"/>
        </authorList>
    </citation>
    <scope>IDENTIFICATION</scope>
</reference>
<dbReference type="GO" id="GO:0007088">
    <property type="term" value="P:regulation of mitotic nuclear division"/>
    <property type="evidence" value="ECO:0007669"/>
    <property type="project" value="TreeGrafter"/>
</dbReference>
<dbReference type="Proteomes" id="UP000005226">
    <property type="component" value="Chromosome 21"/>
</dbReference>
<sequence>MDGNDVTVGDDEKENESSENSSPLVNCSTPVLNFPELTTSQFGICAQSFTPSTTPKDKSGAAKLKARRKSSVGARGSPETNSLIRFMAQQKIQSASPSQSPEVRCFACDALNKSLNVFIFPACLSDRDGHNLEREKENYPSSVSPMFTWRAVPVCCDHYCSISSAQDVESLLFSYESVIIIYCLLLISDNDSIFTCSVFTVCAKPAVKKKSVHFGSPLSPEVFDKTMPPSTPLRKGATPAQALTPGGSAMLRSALKTPQMSDSDVSHASPDPCSPFMLGASPLLEASGTHMQSAAADGEEEGKVDSEYMDAQTLNLNTAFYEDALSQIQAGELLLCAGASLTQLGTTKEDLSKILPLSIRNPHRGDFTDKQMGFVFSLQASVATRKWNKEVDRSLYSSRAYASKNPTLSPIKERRSFIRQPPVTESKSGGCTGSMLETMILLYRPWPGCCIFAGLNFSPTRSSVDVQLNVVTAGETEAEQGQEQTAATPEASWELPLAHTEPEPRVVDPTLDQTSVETCSSVSDATLEGTVALHAASSPRPPSAESSDNERQRKVKRGRRSSGNALQPHTGCKAVEGDQLDQQHIQLSSSESPDKGTAASVDLAPWQSDFNLEDVFRPVATRGQRSVRRSLRNQSGRGQSSAGLAWLPRTSPDSIREVRRRTRSRRLSAALPSEET</sequence>
<name>A0A3B5K5S3_TAKRU</name>
<evidence type="ECO:0000256" key="5">
    <source>
        <dbReference type="ARBA" id="ARBA00023242"/>
    </source>
</evidence>
<evidence type="ECO:0000313" key="9">
    <source>
        <dbReference type="Ensembl" id="ENSTRUP00000052986.2"/>
    </source>
</evidence>
<dbReference type="PANTHER" id="PTHR21603">
    <property type="entry name" value="ANTIGEN KI-67-LIKE PROTEIN"/>
    <property type="match status" value="1"/>
</dbReference>
<keyword evidence="6" id="KW-0131">Cell cycle</keyword>
<evidence type="ECO:0000256" key="6">
    <source>
        <dbReference type="ARBA" id="ARBA00023306"/>
    </source>
</evidence>
<accession>A0A3B5K5S3</accession>
<feature type="region of interest" description="Disordered" evidence="7">
    <location>
        <begin position="475"/>
        <end position="507"/>
    </location>
</feature>
<dbReference type="OMA" id="DSHRSEM"/>
<feature type="compositionally biased region" description="Low complexity" evidence="7">
    <location>
        <begin position="535"/>
        <end position="546"/>
    </location>
</feature>
<feature type="compositionally biased region" description="Low complexity" evidence="7">
    <location>
        <begin position="475"/>
        <end position="488"/>
    </location>
</feature>
<keyword evidence="10" id="KW-1185">Reference proteome</keyword>
<keyword evidence="4" id="KW-0832">Ubl conjugation</keyword>
<dbReference type="GO" id="GO:0051983">
    <property type="term" value="P:regulation of chromosome segregation"/>
    <property type="evidence" value="ECO:0007669"/>
    <property type="project" value="TreeGrafter"/>
</dbReference>
<comment type="subcellular location">
    <subcellularLocation>
        <location evidence="1">Nucleus</location>
    </subcellularLocation>
</comment>
<keyword evidence="3" id="KW-0597">Phosphoprotein</keyword>
<evidence type="ECO:0000256" key="3">
    <source>
        <dbReference type="ARBA" id="ARBA00022553"/>
    </source>
</evidence>
<dbReference type="GeneTree" id="ENSGT00940000167358"/>
<evidence type="ECO:0000256" key="2">
    <source>
        <dbReference type="ARBA" id="ARBA00022499"/>
    </source>
</evidence>
<feature type="region of interest" description="Disordered" evidence="7">
    <location>
        <begin position="1"/>
        <end position="26"/>
    </location>
</feature>
<dbReference type="GO" id="GO:0005694">
    <property type="term" value="C:chromosome"/>
    <property type="evidence" value="ECO:0007669"/>
    <property type="project" value="TreeGrafter"/>
</dbReference>
<dbReference type="InParanoid" id="A0A3B5K5S3"/>
<feature type="domain" description="PP1-binding" evidence="8">
    <location>
        <begin position="208"/>
        <end position="256"/>
    </location>
</feature>
<feature type="region of interest" description="Disordered" evidence="7">
    <location>
        <begin position="534"/>
        <end position="571"/>
    </location>
</feature>
<dbReference type="GO" id="GO:0005634">
    <property type="term" value="C:nucleus"/>
    <property type="evidence" value="ECO:0007669"/>
    <property type="project" value="UniProtKB-SubCell"/>
</dbReference>
<organism evidence="9 10">
    <name type="scientific">Takifugu rubripes</name>
    <name type="common">Japanese pufferfish</name>
    <name type="synonym">Fugu rubripes</name>
    <dbReference type="NCBI Taxonomy" id="31033"/>
    <lineage>
        <taxon>Eukaryota</taxon>
        <taxon>Metazoa</taxon>
        <taxon>Chordata</taxon>
        <taxon>Craniata</taxon>
        <taxon>Vertebrata</taxon>
        <taxon>Euteleostomi</taxon>
        <taxon>Actinopterygii</taxon>
        <taxon>Neopterygii</taxon>
        <taxon>Teleostei</taxon>
        <taxon>Neoteleostei</taxon>
        <taxon>Acanthomorphata</taxon>
        <taxon>Eupercaria</taxon>
        <taxon>Tetraodontiformes</taxon>
        <taxon>Tetradontoidea</taxon>
        <taxon>Tetraodontidae</taxon>
        <taxon>Takifugu</taxon>
    </lineage>
</organism>
<evidence type="ECO:0000259" key="8">
    <source>
        <dbReference type="Pfam" id="PF15276"/>
    </source>
</evidence>
<feature type="region of interest" description="Disordered" evidence="7">
    <location>
        <begin position="626"/>
        <end position="676"/>
    </location>
</feature>
<reference evidence="9 10" key="1">
    <citation type="journal article" date="2011" name="Genome Biol. Evol.">
        <title>Integration of the genetic map and genome assembly of fugu facilitates insights into distinct features of genome evolution in teleosts and mammals.</title>
        <authorList>
            <person name="Kai W."/>
            <person name="Kikuchi K."/>
            <person name="Tohari S."/>
            <person name="Chew A.K."/>
            <person name="Tay A."/>
            <person name="Fujiwara A."/>
            <person name="Hosoya S."/>
            <person name="Suetake H."/>
            <person name="Naruse K."/>
            <person name="Brenner S."/>
            <person name="Suzuki Y."/>
            <person name="Venkatesh B."/>
        </authorList>
    </citation>
    <scope>NUCLEOTIDE SEQUENCE [LARGE SCALE GENOMIC DNA]</scope>
</reference>
<evidence type="ECO:0000256" key="1">
    <source>
        <dbReference type="ARBA" id="ARBA00004123"/>
    </source>
</evidence>
<feature type="region of interest" description="Disordered" evidence="7">
    <location>
        <begin position="52"/>
        <end position="78"/>
    </location>
</feature>
<dbReference type="Ensembl" id="ENSTRUT00000054333.2">
    <property type="protein sequence ID" value="ENSTRUP00000052986.2"/>
    <property type="gene ID" value="ENSTRUG00000025762.2"/>
</dbReference>
<keyword evidence="2" id="KW-1017">Isopeptide bond</keyword>
<dbReference type="InterPro" id="IPR029334">
    <property type="entry name" value="PP1-bd"/>
</dbReference>
<evidence type="ECO:0000256" key="4">
    <source>
        <dbReference type="ARBA" id="ARBA00022843"/>
    </source>
</evidence>
<dbReference type="Pfam" id="PF15276">
    <property type="entry name" value="PP1_bind"/>
    <property type="match status" value="1"/>
</dbReference>
<proteinExistence type="predicted"/>
<dbReference type="FunCoup" id="A0A3B5K5S3">
    <property type="interactions" value="814"/>
</dbReference>
<protein>
    <recommendedName>
        <fullName evidence="8">PP1-binding domain-containing protein</fullName>
    </recommendedName>
</protein>
<keyword evidence="5" id="KW-0539">Nucleus</keyword>
<dbReference type="AlphaFoldDB" id="A0A3B5K5S3"/>
<reference evidence="9" key="2">
    <citation type="submission" date="2025-08" db="UniProtKB">
        <authorList>
            <consortium name="Ensembl"/>
        </authorList>
    </citation>
    <scope>IDENTIFICATION</scope>
</reference>